<keyword evidence="3 6" id="KW-0812">Transmembrane</keyword>
<name>A0A1J5QL18_9ZZZZ</name>
<dbReference type="CDD" id="cd06581">
    <property type="entry name" value="TM_PBP1_LivM_like"/>
    <property type="match status" value="1"/>
</dbReference>
<evidence type="ECO:0000256" key="2">
    <source>
        <dbReference type="ARBA" id="ARBA00022475"/>
    </source>
</evidence>
<organism evidence="7">
    <name type="scientific">mine drainage metagenome</name>
    <dbReference type="NCBI Taxonomy" id="410659"/>
    <lineage>
        <taxon>unclassified sequences</taxon>
        <taxon>metagenomes</taxon>
        <taxon>ecological metagenomes</taxon>
    </lineage>
</organism>
<proteinExistence type="predicted"/>
<feature type="transmembrane region" description="Helical" evidence="6">
    <location>
        <begin position="206"/>
        <end position="229"/>
    </location>
</feature>
<keyword evidence="4 6" id="KW-1133">Transmembrane helix</keyword>
<accession>A0A1J5QL18</accession>
<dbReference type="AlphaFoldDB" id="A0A1J5QL18"/>
<evidence type="ECO:0000256" key="5">
    <source>
        <dbReference type="ARBA" id="ARBA00023136"/>
    </source>
</evidence>
<evidence type="ECO:0000313" key="7">
    <source>
        <dbReference type="EMBL" id="OIQ84144.1"/>
    </source>
</evidence>
<dbReference type="PANTHER" id="PTHR30482:SF17">
    <property type="entry name" value="ABC TRANSPORTER ATP-BINDING PROTEIN"/>
    <property type="match status" value="1"/>
</dbReference>
<dbReference type="EMBL" id="MLJW01000642">
    <property type="protein sequence ID" value="OIQ84144.1"/>
    <property type="molecule type" value="Genomic_DNA"/>
</dbReference>
<evidence type="ECO:0000256" key="4">
    <source>
        <dbReference type="ARBA" id="ARBA00022989"/>
    </source>
</evidence>
<feature type="transmembrane region" description="Helical" evidence="6">
    <location>
        <begin position="111"/>
        <end position="131"/>
    </location>
</feature>
<feature type="transmembrane region" description="Helical" evidence="6">
    <location>
        <begin position="241"/>
        <end position="268"/>
    </location>
</feature>
<evidence type="ECO:0000256" key="3">
    <source>
        <dbReference type="ARBA" id="ARBA00022692"/>
    </source>
</evidence>
<dbReference type="Pfam" id="PF02653">
    <property type="entry name" value="BPD_transp_2"/>
    <property type="match status" value="1"/>
</dbReference>
<dbReference type="InterPro" id="IPR001851">
    <property type="entry name" value="ABC_transp_permease"/>
</dbReference>
<sequence>MLWRTRLPAYVAWVLLLLAVAAPWLGLYPVLGMRMMCFALFACAFNLLAGYAGLISFGHAALFGGAGYLTGLALTSWGWPTPAGVLLGVLAALGIGLVMGVLAVRRQGIYFSMITLALAQIVYFYCLQANFTGGEDGLQGIPRGSLFGLSLQSDRVMYYVVLVVFVASWWFMRRVVNSPFGQVMQAVRENEPRAVSLGYRANRYKLGVFLLSAAFAGLAGAMKALVMGFETLTDVHWSTSGLVILMTLVGGLGTDLGPILGAVIITVLEEKMGTISRFLEHSTGIHWFSQLNDSVSMVIGAIFVLCVLLFRRGIVGELRARLRGAQPSGG</sequence>
<feature type="transmembrane region" description="Helical" evidence="6">
    <location>
        <begin position="85"/>
        <end position="104"/>
    </location>
</feature>
<dbReference type="GO" id="GO:0015658">
    <property type="term" value="F:branched-chain amino acid transmembrane transporter activity"/>
    <property type="evidence" value="ECO:0007669"/>
    <property type="project" value="InterPro"/>
</dbReference>
<gene>
    <name evidence="7" type="ORF">GALL_340340</name>
</gene>
<feature type="transmembrane region" description="Helical" evidence="6">
    <location>
        <begin position="156"/>
        <end position="172"/>
    </location>
</feature>
<evidence type="ECO:0000256" key="6">
    <source>
        <dbReference type="SAM" id="Phobius"/>
    </source>
</evidence>
<comment type="subcellular location">
    <subcellularLocation>
        <location evidence="1">Cell membrane</location>
        <topology evidence="1">Multi-pass membrane protein</topology>
    </subcellularLocation>
</comment>
<dbReference type="PANTHER" id="PTHR30482">
    <property type="entry name" value="HIGH-AFFINITY BRANCHED-CHAIN AMINO ACID TRANSPORT SYSTEM PERMEASE"/>
    <property type="match status" value="1"/>
</dbReference>
<keyword evidence="2" id="KW-1003">Cell membrane</keyword>
<evidence type="ECO:0000256" key="1">
    <source>
        <dbReference type="ARBA" id="ARBA00004651"/>
    </source>
</evidence>
<keyword evidence="5 6" id="KW-0472">Membrane</keyword>
<dbReference type="GO" id="GO:0005886">
    <property type="term" value="C:plasma membrane"/>
    <property type="evidence" value="ECO:0007669"/>
    <property type="project" value="UniProtKB-SubCell"/>
</dbReference>
<feature type="transmembrane region" description="Helical" evidence="6">
    <location>
        <begin position="295"/>
        <end position="314"/>
    </location>
</feature>
<comment type="caution">
    <text evidence="7">The sequence shown here is derived from an EMBL/GenBank/DDBJ whole genome shotgun (WGS) entry which is preliminary data.</text>
</comment>
<dbReference type="InterPro" id="IPR043428">
    <property type="entry name" value="LivM-like"/>
</dbReference>
<reference evidence="7" key="1">
    <citation type="submission" date="2016-10" db="EMBL/GenBank/DDBJ databases">
        <title>Sequence of Gallionella enrichment culture.</title>
        <authorList>
            <person name="Poehlein A."/>
            <person name="Muehling M."/>
            <person name="Daniel R."/>
        </authorList>
    </citation>
    <scope>NUCLEOTIDE SEQUENCE</scope>
</reference>
<protein>
    <submittedName>
        <fullName evidence="7">Leucine/isoleucine/valine transporter permease subunit</fullName>
    </submittedName>
</protein>